<evidence type="ECO:0000256" key="1">
    <source>
        <dbReference type="ARBA" id="ARBA00009437"/>
    </source>
</evidence>
<organism evidence="6 7">
    <name type="scientific">Microvirga lotononidis</name>
    <dbReference type="NCBI Taxonomy" id="864069"/>
    <lineage>
        <taxon>Bacteria</taxon>
        <taxon>Pseudomonadati</taxon>
        <taxon>Pseudomonadota</taxon>
        <taxon>Alphaproteobacteria</taxon>
        <taxon>Hyphomicrobiales</taxon>
        <taxon>Methylobacteriaceae</taxon>
        <taxon>Microvirga</taxon>
    </lineage>
</organism>
<dbReference type="GO" id="GO:0003700">
    <property type="term" value="F:DNA-binding transcription factor activity"/>
    <property type="evidence" value="ECO:0007669"/>
    <property type="project" value="InterPro"/>
</dbReference>
<dbReference type="GO" id="GO:0000976">
    <property type="term" value="F:transcription cis-regulatory region binding"/>
    <property type="evidence" value="ECO:0007669"/>
    <property type="project" value="TreeGrafter"/>
</dbReference>
<dbReference type="AlphaFoldDB" id="I4YR12"/>
<dbReference type="InterPro" id="IPR036388">
    <property type="entry name" value="WH-like_DNA-bd_sf"/>
</dbReference>
<evidence type="ECO:0000256" key="4">
    <source>
        <dbReference type="ARBA" id="ARBA00023163"/>
    </source>
</evidence>
<dbReference type="PANTHER" id="PTHR30126">
    <property type="entry name" value="HTH-TYPE TRANSCRIPTIONAL REGULATOR"/>
    <property type="match status" value="1"/>
</dbReference>
<evidence type="ECO:0000313" key="7">
    <source>
        <dbReference type="Proteomes" id="UP000003947"/>
    </source>
</evidence>
<evidence type="ECO:0000256" key="3">
    <source>
        <dbReference type="ARBA" id="ARBA00023125"/>
    </source>
</evidence>
<dbReference type="CDD" id="cd05466">
    <property type="entry name" value="PBP2_LTTR_substrate"/>
    <property type="match status" value="1"/>
</dbReference>
<dbReference type="eggNOG" id="COG0583">
    <property type="taxonomic scope" value="Bacteria"/>
</dbReference>
<proteinExistence type="inferred from homology"/>
<dbReference type="Pfam" id="PF03466">
    <property type="entry name" value="LysR_substrate"/>
    <property type="match status" value="1"/>
</dbReference>
<dbReference type="PROSITE" id="PS50931">
    <property type="entry name" value="HTH_LYSR"/>
    <property type="match status" value="1"/>
</dbReference>
<accession>I4YR12</accession>
<dbReference type="HOGENOM" id="CLU_039613_6_1_5"/>
<protein>
    <submittedName>
        <fullName evidence="6">Transcriptional regulator</fullName>
    </submittedName>
</protein>
<dbReference type="InterPro" id="IPR005119">
    <property type="entry name" value="LysR_subst-bd"/>
</dbReference>
<dbReference type="InterPro" id="IPR000847">
    <property type="entry name" value="LysR_HTH_N"/>
</dbReference>
<dbReference type="RefSeq" id="WP_009762455.1">
    <property type="nucleotide sequence ID" value="NZ_CP141049.1"/>
</dbReference>
<keyword evidence="2" id="KW-0805">Transcription regulation</keyword>
<dbReference type="SUPFAM" id="SSF46785">
    <property type="entry name" value="Winged helix' DNA-binding domain"/>
    <property type="match status" value="1"/>
</dbReference>
<dbReference type="Gene3D" id="1.10.10.10">
    <property type="entry name" value="Winged helix-like DNA-binding domain superfamily/Winged helix DNA-binding domain"/>
    <property type="match status" value="1"/>
</dbReference>
<comment type="similarity">
    <text evidence="1">Belongs to the LysR transcriptional regulatory family.</text>
</comment>
<name>I4YR12_9HYPH</name>
<dbReference type="Gene3D" id="3.40.190.290">
    <property type="match status" value="1"/>
</dbReference>
<keyword evidence="3" id="KW-0238">DNA-binding</keyword>
<dbReference type="PRINTS" id="PR00039">
    <property type="entry name" value="HTHLYSR"/>
</dbReference>
<dbReference type="Pfam" id="PF00126">
    <property type="entry name" value="HTH_1"/>
    <property type="match status" value="1"/>
</dbReference>
<keyword evidence="7" id="KW-1185">Reference proteome</keyword>
<dbReference type="STRING" id="864069.MicloDRAFT_00029530"/>
<evidence type="ECO:0000313" key="6">
    <source>
        <dbReference type="EMBL" id="EIM26404.1"/>
    </source>
</evidence>
<dbReference type="OrthoDB" id="9791253at2"/>
<gene>
    <name evidence="6" type="ORF">MicloDRAFT_00029530</name>
</gene>
<dbReference type="SUPFAM" id="SSF53850">
    <property type="entry name" value="Periplasmic binding protein-like II"/>
    <property type="match status" value="1"/>
</dbReference>
<dbReference type="Proteomes" id="UP000003947">
    <property type="component" value="Unassembled WGS sequence"/>
</dbReference>
<evidence type="ECO:0000259" key="5">
    <source>
        <dbReference type="PROSITE" id="PS50931"/>
    </source>
</evidence>
<dbReference type="EMBL" id="JH660645">
    <property type="protein sequence ID" value="EIM26404.1"/>
    <property type="molecule type" value="Genomic_DNA"/>
</dbReference>
<feature type="domain" description="HTH lysR-type" evidence="5">
    <location>
        <begin position="1"/>
        <end position="58"/>
    </location>
</feature>
<evidence type="ECO:0000256" key="2">
    <source>
        <dbReference type="ARBA" id="ARBA00023015"/>
    </source>
</evidence>
<reference evidence="6 7" key="1">
    <citation type="submission" date="2012-02" db="EMBL/GenBank/DDBJ databases">
        <title>Improved High-Quality Draft sequence of Microvirga sp. WSM3557.</title>
        <authorList>
            <consortium name="US DOE Joint Genome Institute"/>
            <person name="Lucas S."/>
            <person name="Han J."/>
            <person name="Lapidus A."/>
            <person name="Cheng J.-F."/>
            <person name="Goodwin L."/>
            <person name="Pitluck S."/>
            <person name="Peters L."/>
            <person name="Zhang X."/>
            <person name="Detter J.C."/>
            <person name="Han C."/>
            <person name="Tapia R."/>
            <person name="Land M."/>
            <person name="Hauser L."/>
            <person name="Kyrpides N."/>
            <person name="Ivanova N."/>
            <person name="Pagani I."/>
            <person name="Brau L."/>
            <person name="Yates R."/>
            <person name="O'Hara G."/>
            <person name="Rui T."/>
            <person name="Howieson J."/>
            <person name="Reeve W."/>
            <person name="Woyke T."/>
        </authorList>
    </citation>
    <scope>NUCLEOTIDE SEQUENCE [LARGE SCALE GENOMIC DNA]</scope>
    <source>
        <strain evidence="6 7">WSM3557</strain>
    </source>
</reference>
<dbReference type="FunFam" id="1.10.10.10:FF:000001">
    <property type="entry name" value="LysR family transcriptional regulator"/>
    <property type="match status" value="1"/>
</dbReference>
<dbReference type="PATRIC" id="fig|864069.3.peg.3192"/>
<sequence length="290" mass="32254">MELKQLEAFVSIATLRNFSAAANRLNITQPAISLRLNALEQELGTPLFDRSGSKIQLTGPGLELLHYAEQIIDMSYRLKATALGETRSHQKVRIGTTDTIANSWLSELVAEIINGLQHLTFEIITDTTRNLRERLLSGEIDVAFLMGPVHEKGIRNLPLKTYESAWVAGERTKLPKGILTLDQIAPFPIITYARDSATYTTIEELFRMSGLWPVRLNSCSSTEVMIRTLVASNAIGVISTACLVSDRGLRRLRCEVKLPDYEFCAAYHLDSVGRVGMAVAERAQKLCQSF</sequence>
<dbReference type="InterPro" id="IPR036390">
    <property type="entry name" value="WH_DNA-bd_sf"/>
</dbReference>
<dbReference type="PANTHER" id="PTHR30126:SF77">
    <property type="entry name" value="TRANSCRIPTIONAL REGULATORY PROTEIN"/>
    <property type="match status" value="1"/>
</dbReference>
<keyword evidence="4" id="KW-0804">Transcription</keyword>